<evidence type="ECO:0000313" key="16">
    <source>
        <dbReference type="Proteomes" id="UP000807504"/>
    </source>
</evidence>
<dbReference type="GO" id="GO:0005385">
    <property type="term" value="F:zinc ion transmembrane transporter activity"/>
    <property type="evidence" value="ECO:0007669"/>
    <property type="project" value="TreeGrafter"/>
</dbReference>
<keyword evidence="3" id="KW-1003">Cell membrane</keyword>
<dbReference type="Proteomes" id="UP000807504">
    <property type="component" value="Unassembled WGS sequence"/>
</dbReference>
<reference evidence="15" key="2">
    <citation type="submission" date="2020-06" db="EMBL/GenBank/DDBJ databases">
        <authorList>
            <person name="Sheffer M."/>
        </authorList>
    </citation>
    <scope>NUCLEOTIDE SEQUENCE</scope>
</reference>
<keyword evidence="9 14" id="KW-0472">Membrane</keyword>
<gene>
    <name evidence="15" type="ORF">HNY73_005222</name>
</gene>
<feature type="transmembrane region" description="Helical" evidence="14">
    <location>
        <begin position="214"/>
        <end position="237"/>
    </location>
</feature>
<keyword evidence="4 14" id="KW-0812">Transmembrane</keyword>
<reference evidence="15" key="1">
    <citation type="journal article" date="2020" name="bioRxiv">
        <title>Chromosome-level reference genome of the European wasp spider Argiope bruennichi: a resource for studies on range expansion and evolutionary adaptation.</title>
        <authorList>
            <person name="Sheffer M.M."/>
            <person name="Hoppe A."/>
            <person name="Krehenwinkel H."/>
            <person name="Uhl G."/>
            <person name="Kuss A.W."/>
            <person name="Jensen L."/>
            <person name="Jensen C."/>
            <person name="Gillespie R.G."/>
            <person name="Hoff K.J."/>
            <person name="Prost S."/>
        </authorList>
    </citation>
    <scope>NUCLEOTIDE SEQUENCE</scope>
</reference>
<evidence type="ECO:0000256" key="11">
    <source>
        <dbReference type="ARBA" id="ARBA00039395"/>
    </source>
</evidence>
<evidence type="ECO:0000256" key="14">
    <source>
        <dbReference type="SAM" id="Phobius"/>
    </source>
</evidence>
<organism evidence="15 16">
    <name type="scientific">Argiope bruennichi</name>
    <name type="common">Wasp spider</name>
    <name type="synonym">Aranea bruennichi</name>
    <dbReference type="NCBI Taxonomy" id="94029"/>
    <lineage>
        <taxon>Eukaryota</taxon>
        <taxon>Metazoa</taxon>
        <taxon>Ecdysozoa</taxon>
        <taxon>Arthropoda</taxon>
        <taxon>Chelicerata</taxon>
        <taxon>Arachnida</taxon>
        <taxon>Araneae</taxon>
        <taxon>Araneomorphae</taxon>
        <taxon>Entelegynae</taxon>
        <taxon>Araneoidea</taxon>
        <taxon>Araneidae</taxon>
        <taxon>Argiope</taxon>
    </lineage>
</organism>
<keyword evidence="5" id="KW-0862">Zinc</keyword>
<keyword evidence="2" id="KW-0813">Transport</keyword>
<dbReference type="GO" id="GO:0016324">
    <property type="term" value="C:apical plasma membrane"/>
    <property type="evidence" value="ECO:0007669"/>
    <property type="project" value="UniProtKB-SubCell"/>
</dbReference>
<feature type="transmembrane region" description="Helical" evidence="14">
    <location>
        <begin position="100"/>
        <end position="117"/>
    </location>
</feature>
<accession>A0A8T0FFS5</accession>
<protein>
    <recommendedName>
        <fullName evidence="11">Zinc transporter ZIP3</fullName>
    </recommendedName>
    <alternativeName>
        <fullName evidence="13">Solute carrier family 39 member 3</fullName>
    </alternativeName>
    <alternativeName>
        <fullName evidence="12">Zrt- and Irt-like protein 3</fullName>
    </alternativeName>
</protein>
<dbReference type="InterPro" id="IPR003689">
    <property type="entry name" value="ZIP"/>
</dbReference>
<dbReference type="AlphaFoldDB" id="A0A8T0FFS5"/>
<feature type="transmembrane region" description="Helical" evidence="14">
    <location>
        <begin position="243"/>
        <end position="263"/>
    </location>
</feature>
<dbReference type="OMA" id="CNCISAG"/>
<proteinExistence type="predicted"/>
<evidence type="ECO:0000256" key="13">
    <source>
        <dbReference type="ARBA" id="ARBA00042778"/>
    </source>
</evidence>
<dbReference type="PANTHER" id="PTHR11040:SF221">
    <property type="entry name" value="ZINC TRANSPORTER ZIP3"/>
    <property type="match status" value="1"/>
</dbReference>
<dbReference type="EMBL" id="JABXBU010000011">
    <property type="protein sequence ID" value="KAF8790157.1"/>
    <property type="molecule type" value="Genomic_DNA"/>
</dbReference>
<keyword evidence="16" id="KW-1185">Reference proteome</keyword>
<evidence type="ECO:0000256" key="12">
    <source>
        <dbReference type="ARBA" id="ARBA00041702"/>
    </source>
</evidence>
<evidence type="ECO:0000256" key="10">
    <source>
        <dbReference type="ARBA" id="ARBA00036307"/>
    </source>
</evidence>
<evidence type="ECO:0000256" key="6">
    <source>
        <dbReference type="ARBA" id="ARBA00022906"/>
    </source>
</evidence>
<name>A0A8T0FFS5_ARGBR</name>
<dbReference type="PANTHER" id="PTHR11040">
    <property type="entry name" value="ZINC/IRON TRANSPORTER"/>
    <property type="match status" value="1"/>
</dbReference>
<feature type="transmembrane region" description="Helical" evidence="14">
    <location>
        <begin position="59"/>
        <end position="80"/>
    </location>
</feature>
<dbReference type="OrthoDB" id="448280at2759"/>
<keyword evidence="6" id="KW-0864">Zinc transport</keyword>
<evidence type="ECO:0000256" key="1">
    <source>
        <dbReference type="ARBA" id="ARBA00004424"/>
    </source>
</evidence>
<comment type="subcellular location">
    <subcellularLocation>
        <location evidence="1">Apical cell membrane</location>
        <topology evidence="1">Multi-pass membrane protein</topology>
    </subcellularLocation>
</comment>
<evidence type="ECO:0000256" key="2">
    <source>
        <dbReference type="ARBA" id="ARBA00022448"/>
    </source>
</evidence>
<dbReference type="Pfam" id="PF02535">
    <property type="entry name" value="Zip"/>
    <property type="match status" value="1"/>
</dbReference>
<keyword evidence="8" id="KW-0406">Ion transport</keyword>
<evidence type="ECO:0000256" key="3">
    <source>
        <dbReference type="ARBA" id="ARBA00022475"/>
    </source>
</evidence>
<feature type="transmembrane region" description="Helical" evidence="14">
    <location>
        <begin position="12"/>
        <end position="32"/>
    </location>
</feature>
<evidence type="ECO:0000256" key="4">
    <source>
        <dbReference type="ARBA" id="ARBA00022692"/>
    </source>
</evidence>
<feature type="transmembrane region" description="Helical" evidence="14">
    <location>
        <begin position="275"/>
        <end position="296"/>
    </location>
</feature>
<evidence type="ECO:0000256" key="5">
    <source>
        <dbReference type="ARBA" id="ARBA00022833"/>
    </source>
</evidence>
<evidence type="ECO:0000313" key="15">
    <source>
        <dbReference type="EMBL" id="KAF8790157.1"/>
    </source>
</evidence>
<evidence type="ECO:0000256" key="9">
    <source>
        <dbReference type="ARBA" id="ARBA00023136"/>
    </source>
</evidence>
<keyword evidence="7 14" id="KW-1133">Transmembrane helix</keyword>
<evidence type="ECO:0000256" key="8">
    <source>
        <dbReference type="ARBA" id="ARBA00023065"/>
    </source>
</evidence>
<comment type="catalytic activity">
    <reaction evidence="10">
        <text>Zn(2+)(in) = Zn(2+)(out)</text>
        <dbReference type="Rhea" id="RHEA:29351"/>
        <dbReference type="ChEBI" id="CHEBI:29105"/>
    </reaction>
    <physiologicalReaction direction="left-to-right" evidence="10">
        <dbReference type="Rhea" id="RHEA:29352"/>
    </physiologicalReaction>
</comment>
<comment type="caution">
    <text evidence="15">The sequence shown here is derived from an EMBL/GenBank/DDBJ whole genome shotgun (WGS) entry which is preliminary data.</text>
</comment>
<evidence type="ECO:0000256" key="7">
    <source>
        <dbReference type="ARBA" id="ARBA00022989"/>
    </source>
</evidence>
<sequence length="327" mass="36346">MDNQLVLRFLRAAFIICLYLLTFASYLTPVLVTKYWKSQAQSITSPDRAIQSKQYGNRIISWFNCTAIGIFLSMCFLGILPNVKDMFATIFQKADANIQFPVAECVIVFGFIITLLLEQSILAWQERKESHLQDDIEQNQGLLEECEMQDLSDEPSYLREDHEQSLVDGFQSKSSHLSNCDEENINDDISIDTHIDHGHGHNHMSLLVHRGSGFAFFILLLACGLHSIFAGITLGLQTIATKAVHLFIAIIIHESLMAIALGINSTKLRYSFGAYLRFAIGLSAIVPFGVIIGILVQHAPGIAGEITSAFLQGLSAGIFLHHKVTFS</sequence>